<dbReference type="AlphaFoldDB" id="A0A2H0V688"/>
<gene>
    <name evidence="1" type="ORF">COT97_00350</name>
</gene>
<protein>
    <submittedName>
        <fullName evidence="1">Uncharacterized protein</fullName>
    </submittedName>
</protein>
<dbReference type="Proteomes" id="UP000229901">
    <property type="component" value="Unassembled WGS sequence"/>
</dbReference>
<sequence>MEGLRIRFLEIQKFYGSFPVDSDLGKSLQSSGKVAERVISTDDVMTIVSVSNVAGGKTIFVAVPERSKRQRRIVFRNIDNMAIELVA</sequence>
<comment type="caution">
    <text evidence="1">The sequence shown here is derived from an EMBL/GenBank/DDBJ whole genome shotgun (WGS) entry which is preliminary data.</text>
</comment>
<dbReference type="EMBL" id="PFAP01000002">
    <property type="protein sequence ID" value="PIR94588.1"/>
    <property type="molecule type" value="Genomic_DNA"/>
</dbReference>
<evidence type="ECO:0000313" key="1">
    <source>
        <dbReference type="EMBL" id="PIR94588.1"/>
    </source>
</evidence>
<proteinExistence type="predicted"/>
<reference evidence="2" key="1">
    <citation type="submission" date="2017-09" db="EMBL/GenBank/DDBJ databases">
        <title>Depth-based differentiation of microbial function through sediment-hosted aquifers and enrichment of novel symbionts in the deep terrestrial subsurface.</title>
        <authorList>
            <person name="Probst A.J."/>
            <person name="Ladd B."/>
            <person name="Jarett J.K."/>
            <person name="Geller-Mcgrath D.E."/>
            <person name="Sieber C.M.K."/>
            <person name="Emerson J.B."/>
            <person name="Anantharaman K."/>
            <person name="Thomas B.C."/>
            <person name="Malmstrom R."/>
            <person name="Stieglmeier M."/>
            <person name="Klingl A."/>
            <person name="Woyke T."/>
            <person name="Ryan C.M."/>
            <person name="Banfield J.F."/>
        </authorList>
    </citation>
    <scope>NUCLEOTIDE SEQUENCE [LARGE SCALE GENOMIC DNA]</scope>
</reference>
<accession>A0A2H0V688</accession>
<evidence type="ECO:0000313" key="2">
    <source>
        <dbReference type="Proteomes" id="UP000229901"/>
    </source>
</evidence>
<organism evidence="1 2">
    <name type="scientific">Candidatus Falkowbacteria bacterium CG10_big_fil_rev_8_21_14_0_10_39_11</name>
    <dbReference type="NCBI Taxonomy" id="1974565"/>
    <lineage>
        <taxon>Bacteria</taxon>
        <taxon>Candidatus Falkowiibacteriota</taxon>
    </lineage>
</organism>
<name>A0A2H0V688_9BACT</name>